<feature type="compositionally biased region" description="Basic and acidic residues" evidence="1">
    <location>
        <begin position="58"/>
        <end position="74"/>
    </location>
</feature>
<feature type="region of interest" description="Disordered" evidence="1">
    <location>
        <begin position="49"/>
        <end position="74"/>
    </location>
</feature>
<comment type="caution">
    <text evidence="2">The sequence shown here is derived from an EMBL/GenBank/DDBJ whole genome shotgun (WGS) entry which is preliminary data.</text>
</comment>
<reference evidence="2" key="1">
    <citation type="thesis" date="2020" institute="ProQuest LLC" country="789 East Eisenhower Parkway, Ann Arbor, MI, USA">
        <title>Comparative Genomics and Chromosome Evolution.</title>
        <authorList>
            <person name="Mudd A.B."/>
        </authorList>
    </citation>
    <scope>NUCLEOTIDE SEQUENCE</scope>
    <source>
        <strain evidence="2">HN-11 Male</strain>
        <tissue evidence="2">Kidney and liver</tissue>
    </source>
</reference>
<dbReference type="EMBL" id="WNTK01000026">
    <property type="protein sequence ID" value="KAG9473103.1"/>
    <property type="molecule type" value="Genomic_DNA"/>
</dbReference>
<sequence>MGKHRGRIGYWAGLTRFGYEGIKKRIKKIKLIIFQAGIKYTLIRETRDSVNKKSGKGGTREVEMRVDSKGRGGA</sequence>
<dbReference type="Proteomes" id="UP000770717">
    <property type="component" value="Unassembled WGS sequence"/>
</dbReference>
<name>A0A8J6JWR8_ELECQ</name>
<evidence type="ECO:0000313" key="2">
    <source>
        <dbReference type="EMBL" id="KAG9473103.1"/>
    </source>
</evidence>
<proteinExistence type="predicted"/>
<keyword evidence="3" id="KW-1185">Reference proteome</keyword>
<evidence type="ECO:0000256" key="1">
    <source>
        <dbReference type="SAM" id="MobiDB-lite"/>
    </source>
</evidence>
<evidence type="ECO:0000313" key="3">
    <source>
        <dbReference type="Proteomes" id="UP000770717"/>
    </source>
</evidence>
<dbReference type="AlphaFoldDB" id="A0A8J6JWR8"/>
<gene>
    <name evidence="2" type="ORF">GDO78_014723</name>
</gene>
<organism evidence="2 3">
    <name type="scientific">Eleutherodactylus coqui</name>
    <name type="common">Puerto Rican coqui</name>
    <dbReference type="NCBI Taxonomy" id="57060"/>
    <lineage>
        <taxon>Eukaryota</taxon>
        <taxon>Metazoa</taxon>
        <taxon>Chordata</taxon>
        <taxon>Craniata</taxon>
        <taxon>Vertebrata</taxon>
        <taxon>Euteleostomi</taxon>
        <taxon>Amphibia</taxon>
        <taxon>Batrachia</taxon>
        <taxon>Anura</taxon>
        <taxon>Neobatrachia</taxon>
        <taxon>Hyloidea</taxon>
        <taxon>Eleutherodactylidae</taxon>
        <taxon>Eleutherodactylinae</taxon>
        <taxon>Eleutherodactylus</taxon>
        <taxon>Eleutherodactylus</taxon>
    </lineage>
</organism>
<accession>A0A8J6JWR8</accession>
<protein>
    <submittedName>
        <fullName evidence="2">Uncharacterized protein</fullName>
    </submittedName>
</protein>